<gene>
    <name evidence="1" type="ORF">QO002_005772</name>
</gene>
<dbReference type="EMBL" id="JAUSVF010000003">
    <property type="protein sequence ID" value="MDQ0323566.1"/>
    <property type="molecule type" value="Genomic_DNA"/>
</dbReference>
<reference evidence="1 2" key="1">
    <citation type="submission" date="2023-07" db="EMBL/GenBank/DDBJ databases">
        <title>Genomic Encyclopedia of Type Strains, Phase IV (KMG-IV): sequencing the most valuable type-strain genomes for metagenomic binning, comparative biology and taxonomic classification.</title>
        <authorList>
            <person name="Goeker M."/>
        </authorList>
    </citation>
    <scope>NUCLEOTIDE SEQUENCE [LARGE SCALE GENOMIC DNA]</scope>
    <source>
        <strain evidence="1 2">DSM 1112</strain>
    </source>
</reference>
<dbReference type="Proteomes" id="UP001230207">
    <property type="component" value="Unassembled WGS sequence"/>
</dbReference>
<organism evidence="1 2">
    <name type="scientific">Pararhizobium capsulatum DSM 1112</name>
    <dbReference type="NCBI Taxonomy" id="1121113"/>
    <lineage>
        <taxon>Bacteria</taxon>
        <taxon>Pseudomonadati</taxon>
        <taxon>Pseudomonadota</taxon>
        <taxon>Alphaproteobacteria</taxon>
        <taxon>Hyphomicrobiales</taxon>
        <taxon>Rhizobiaceae</taxon>
        <taxon>Rhizobium/Agrobacterium group</taxon>
        <taxon>Pararhizobium</taxon>
    </lineage>
</organism>
<evidence type="ECO:0000313" key="2">
    <source>
        <dbReference type="Proteomes" id="UP001230207"/>
    </source>
</evidence>
<dbReference type="RefSeq" id="WP_307236166.1">
    <property type="nucleotide sequence ID" value="NZ_JAUSVF010000003.1"/>
</dbReference>
<keyword evidence="2" id="KW-1185">Reference proteome</keyword>
<accession>A0ABU0BZ78</accession>
<proteinExistence type="predicted"/>
<comment type="caution">
    <text evidence="1">The sequence shown here is derived from an EMBL/GenBank/DDBJ whole genome shotgun (WGS) entry which is preliminary data.</text>
</comment>
<sequence length="63" mass="7141">MWLELTSETDEKLYVNVDQFVAIYPVNDDKLTKVLTPGGPIMIKEPLAFIQSKLEQLTARTST</sequence>
<evidence type="ECO:0000313" key="1">
    <source>
        <dbReference type="EMBL" id="MDQ0323566.1"/>
    </source>
</evidence>
<name>A0ABU0BZ78_9HYPH</name>
<protein>
    <submittedName>
        <fullName evidence="1">Uncharacterized protein</fullName>
    </submittedName>
</protein>